<dbReference type="CDD" id="cd10230">
    <property type="entry name" value="ASKHA_NBD_HSP70_HYOU1"/>
    <property type="match status" value="1"/>
</dbReference>
<feature type="region of interest" description="Disordered" evidence="9">
    <location>
        <begin position="765"/>
        <end position="894"/>
    </location>
</feature>
<evidence type="ECO:0000256" key="1">
    <source>
        <dbReference type="ARBA" id="ARBA00004319"/>
    </source>
</evidence>
<feature type="compositionally biased region" description="Basic and acidic residues" evidence="9">
    <location>
        <begin position="767"/>
        <end position="790"/>
    </location>
</feature>
<feature type="compositionally biased region" description="Acidic residues" evidence="9">
    <location>
        <begin position="812"/>
        <end position="849"/>
    </location>
</feature>
<evidence type="ECO:0000256" key="6">
    <source>
        <dbReference type="ARBA" id="ARBA00022840"/>
    </source>
</evidence>
<dbReference type="FunFam" id="3.30.30.30:FF:000004">
    <property type="entry name" value="hypoxia up-regulated protein 1"/>
    <property type="match status" value="1"/>
</dbReference>
<dbReference type="PRINTS" id="PR00301">
    <property type="entry name" value="HEATSHOCK70"/>
</dbReference>
<dbReference type="Gene3D" id="2.60.34.10">
    <property type="entry name" value="Substrate Binding Domain Of DNAk, Chain A, domain 1"/>
    <property type="match status" value="1"/>
</dbReference>
<dbReference type="InterPro" id="IPR029047">
    <property type="entry name" value="HSP70_peptide-bd_sf"/>
</dbReference>
<dbReference type="OMA" id="SRTPMIQ"/>
<evidence type="ECO:0000256" key="7">
    <source>
        <dbReference type="ARBA" id="ARBA00023186"/>
    </source>
</evidence>
<dbReference type="Proteomes" id="UP000318571">
    <property type="component" value="Chromosome 7"/>
</dbReference>
<evidence type="ECO:0000256" key="9">
    <source>
        <dbReference type="SAM" id="MobiDB-lite"/>
    </source>
</evidence>
<dbReference type="GO" id="GO:0005524">
    <property type="term" value="F:ATP binding"/>
    <property type="evidence" value="ECO:0007669"/>
    <property type="project" value="UniProtKB-KW"/>
</dbReference>
<comment type="subcellular location">
    <subcellularLocation>
        <location evidence="1">Endoplasmic reticulum lumen</location>
    </subcellularLocation>
</comment>
<comment type="similarity">
    <text evidence="2">Belongs to the heat shock protein 70 family.</text>
</comment>
<evidence type="ECO:0000256" key="2">
    <source>
        <dbReference type="ARBA" id="ARBA00007381"/>
    </source>
</evidence>
<keyword evidence="3" id="KW-0732">Signal</keyword>
<dbReference type="GO" id="GO:0140662">
    <property type="term" value="F:ATP-dependent protein folding chaperone"/>
    <property type="evidence" value="ECO:0007669"/>
    <property type="project" value="InterPro"/>
</dbReference>
<keyword evidence="7" id="KW-0143">Chaperone</keyword>
<feature type="compositionally biased region" description="Basic residues" evidence="9">
    <location>
        <begin position="791"/>
        <end position="802"/>
    </location>
</feature>
<proteinExistence type="inferred from homology"/>
<dbReference type="FunFam" id="3.90.640.10:FF:000004">
    <property type="entry name" value="Heat shock 70 kDa protein 4"/>
    <property type="match status" value="1"/>
</dbReference>
<dbReference type="PANTHER" id="PTHR45639">
    <property type="entry name" value="HSC70CB, ISOFORM G-RELATED"/>
    <property type="match status" value="1"/>
</dbReference>
<dbReference type="PANTHER" id="PTHR45639:SF3">
    <property type="entry name" value="HYPOXIA UP-REGULATED PROTEIN 1"/>
    <property type="match status" value="1"/>
</dbReference>
<dbReference type="STRING" id="6832.A0A553P4D3"/>
<evidence type="ECO:0000256" key="3">
    <source>
        <dbReference type="ARBA" id="ARBA00022729"/>
    </source>
</evidence>
<dbReference type="EMBL" id="VCGU01000008">
    <property type="protein sequence ID" value="TRY72547.1"/>
    <property type="molecule type" value="Genomic_DNA"/>
</dbReference>
<dbReference type="Gene3D" id="1.20.1270.10">
    <property type="match status" value="1"/>
</dbReference>
<evidence type="ECO:0000313" key="10">
    <source>
        <dbReference type="EMBL" id="TRY72547.1"/>
    </source>
</evidence>
<dbReference type="Gene3D" id="3.30.30.30">
    <property type="match status" value="1"/>
</dbReference>
<accession>A0A553P4D3</accession>
<dbReference type="Pfam" id="PF00012">
    <property type="entry name" value="HSP70"/>
    <property type="match status" value="1"/>
</dbReference>
<dbReference type="InterPro" id="IPR043129">
    <property type="entry name" value="ATPase_NBD"/>
</dbReference>
<reference evidence="10 11" key="1">
    <citation type="journal article" date="2018" name="Nat. Ecol. Evol.">
        <title>Genomic signatures of mitonuclear coevolution across populations of Tigriopus californicus.</title>
        <authorList>
            <person name="Barreto F.S."/>
            <person name="Watson E.T."/>
            <person name="Lima T.G."/>
            <person name="Willett C.S."/>
            <person name="Edmands S."/>
            <person name="Li W."/>
            <person name="Burton R.S."/>
        </authorList>
    </citation>
    <scope>NUCLEOTIDE SEQUENCE [LARGE SCALE GENOMIC DNA]</scope>
    <source>
        <strain evidence="10 11">San Diego</strain>
    </source>
</reference>
<dbReference type="SUPFAM" id="SSF100934">
    <property type="entry name" value="Heat shock protein 70kD (HSP70), C-terminal subdomain"/>
    <property type="match status" value="1"/>
</dbReference>
<evidence type="ECO:0000256" key="4">
    <source>
        <dbReference type="ARBA" id="ARBA00022741"/>
    </source>
</evidence>
<keyword evidence="6" id="KW-0067">ATP-binding</keyword>
<protein>
    <recommendedName>
        <fullName evidence="8">Hypoxia up-regulated protein 1</fullName>
    </recommendedName>
</protein>
<dbReference type="GO" id="GO:0034663">
    <property type="term" value="C:endoplasmic reticulum chaperone complex"/>
    <property type="evidence" value="ECO:0007669"/>
    <property type="project" value="TreeGrafter"/>
</dbReference>
<comment type="caution">
    <text evidence="10">The sequence shown here is derived from an EMBL/GenBank/DDBJ whole genome shotgun (WGS) entry which is preliminary data.</text>
</comment>
<feature type="compositionally biased region" description="Acidic residues" evidence="9">
    <location>
        <begin position="858"/>
        <end position="874"/>
    </location>
</feature>
<name>A0A553P4D3_TIGCA</name>
<keyword evidence="11" id="KW-1185">Reference proteome</keyword>
<evidence type="ECO:0000256" key="8">
    <source>
        <dbReference type="ARBA" id="ARBA00040503"/>
    </source>
</evidence>
<dbReference type="GO" id="GO:0030968">
    <property type="term" value="P:endoplasmic reticulum unfolded protein response"/>
    <property type="evidence" value="ECO:0007669"/>
    <property type="project" value="TreeGrafter"/>
</dbReference>
<dbReference type="SUPFAM" id="SSF53067">
    <property type="entry name" value="Actin-like ATPase domain"/>
    <property type="match status" value="2"/>
</dbReference>
<gene>
    <name evidence="10" type="ORF">TCAL_12730</name>
</gene>
<dbReference type="InterPro" id="IPR013126">
    <property type="entry name" value="Hsp_70_fam"/>
</dbReference>
<sequence length="894" mass="101389">MKIAVVSPGVPMEIALNKESKRKTAAVVALRNGERHFGSDAVSLGVRYPQSCYSFLLDLLGKRVEHPQVQLFMARFPHYQIQAHPERGTVMFQHDENTVYTVEELIGMILEHAKSIAETYTEQKIKDAVVTVPVYFNQAERRALLEAASLAQIQVLQLISEPMAVALNYGMFRRKEINGTARNLMFYDMGSQDTTVSIVSFQVIKTKERGFTETHPQAQILGIGYDRNLGGKSVQIKLRDHLADKFNELKKTKTDVRTVPRAMAKLAKEAERVKTVLSANSQIYAQVENVMEDIDFRVEVTRDTLESLNADFFLHVTEPIDMSLKTAAMTMSEIDEIILVGAGTRVPKVQEKLQTYFGRELGRNLNTDEAAAMGAVYRAADLSTGFKVKKFITKDGVLFPIDVDFEREYENDEGEKGVKQVKRTLFSKMNPYPQKKIMTFNKHTGDFTFFANLNELDHISKEEMARIGSLNLTEVKVKGLAPILEKYAQQSNVESKGVKAHFNLDDSGLLGVSTVEAVFEQTITDKKKDKEDKKKKEKAAKKPKIETIKEPLEFVTKIVDLTPMSEELITESMAKLKALNDVDELKTAKETALNSLETFVIDVRDKLYQELWEKSSTEEEREKFSAKCSEISDWIDEEVSPDTELEPLETRLKELKDLTSSWFARVREHVDRPEALGALNQMMNTSHNFLGKAKNKTGEDGFFTEKELETLEKKIQDITKWRDDKLADQDLQPMSEMPKMTASSIAEKALELDREVKYLINKAKIAQAEKEREKRLKEAEEKKAKEEAEKKKKKKDKKKKKAKKDDATSATEDTEEDSKGEEQPEETNDDETEENSTTDETPLNEEVENQPDGKTPDNDNEQIIVEEEGEEDSLSQDGAAEVPVEEENTGHSEL</sequence>
<dbReference type="AlphaFoldDB" id="A0A553P4D3"/>
<dbReference type="Gene3D" id="3.90.640.10">
    <property type="entry name" value="Actin, Chain A, domain 4"/>
    <property type="match status" value="1"/>
</dbReference>
<evidence type="ECO:0000256" key="5">
    <source>
        <dbReference type="ARBA" id="ARBA00022824"/>
    </source>
</evidence>
<organism evidence="10 11">
    <name type="scientific">Tigriopus californicus</name>
    <name type="common">Marine copepod</name>
    <dbReference type="NCBI Taxonomy" id="6832"/>
    <lineage>
        <taxon>Eukaryota</taxon>
        <taxon>Metazoa</taxon>
        <taxon>Ecdysozoa</taxon>
        <taxon>Arthropoda</taxon>
        <taxon>Crustacea</taxon>
        <taxon>Multicrustacea</taxon>
        <taxon>Hexanauplia</taxon>
        <taxon>Copepoda</taxon>
        <taxon>Harpacticoida</taxon>
        <taxon>Harpacticidae</taxon>
        <taxon>Tigriopus</taxon>
    </lineage>
</organism>
<dbReference type="GO" id="GO:0005788">
    <property type="term" value="C:endoplasmic reticulum lumen"/>
    <property type="evidence" value="ECO:0007669"/>
    <property type="project" value="UniProtKB-SubCell"/>
</dbReference>
<dbReference type="Gene3D" id="3.30.420.40">
    <property type="match status" value="2"/>
</dbReference>
<keyword evidence="5" id="KW-0256">Endoplasmic reticulum</keyword>
<evidence type="ECO:0000313" key="11">
    <source>
        <dbReference type="Proteomes" id="UP000318571"/>
    </source>
</evidence>
<keyword evidence="4" id="KW-0547">Nucleotide-binding</keyword>
<dbReference type="InterPro" id="IPR029048">
    <property type="entry name" value="HSP70_C_sf"/>
</dbReference>